<dbReference type="EMBL" id="BMSL01000002">
    <property type="protein sequence ID" value="GGS24956.1"/>
    <property type="molecule type" value="Genomic_DNA"/>
</dbReference>
<comment type="caution">
    <text evidence="2">The sequence shown here is derived from an EMBL/GenBank/DDBJ whole genome shotgun (WGS) entry which is preliminary data.</text>
</comment>
<protein>
    <submittedName>
        <fullName evidence="2">Uncharacterized protein</fullName>
    </submittedName>
</protein>
<evidence type="ECO:0000313" key="3">
    <source>
        <dbReference type="Proteomes" id="UP000653493"/>
    </source>
</evidence>
<reference evidence="2" key="1">
    <citation type="journal article" date="2014" name="Int. J. Syst. Evol. Microbiol.">
        <title>Complete genome sequence of Corynebacterium casei LMG S-19264T (=DSM 44701T), isolated from a smear-ripened cheese.</title>
        <authorList>
            <consortium name="US DOE Joint Genome Institute (JGI-PGF)"/>
            <person name="Walter F."/>
            <person name="Albersmeier A."/>
            <person name="Kalinowski J."/>
            <person name="Ruckert C."/>
        </authorList>
    </citation>
    <scope>NUCLEOTIDE SEQUENCE</scope>
    <source>
        <strain evidence="2">JCM 4234</strain>
    </source>
</reference>
<proteinExistence type="predicted"/>
<gene>
    <name evidence="2" type="ORF">GCM10010238_11390</name>
</gene>
<accession>A0A918G9K8</accession>
<dbReference type="AlphaFoldDB" id="A0A918G9K8"/>
<name>A0A918G9K8_STRGD</name>
<evidence type="ECO:0000313" key="2">
    <source>
        <dbReference type="EMBL" id="GGS24956.1"/>
    </source>
</evidence>
<evidence type="ECO:0000256" key="1">
    <source>
        <dbReference type="SAM" id="MobiDB-lite"/>
    </source>
</evidence>
<sequence length="65" mass="6604">MVAVRNGWVRDPGAGGGSVATDIRAVVPTHADAYASGGGTFFPRTGRSFVDRGSAGRPGVLPYKG</sequence>
<feature type="region of interest" description="Disordered" evidence="1">
    <location>
        <begin position="45"/>
        <end position="65"/>
    </location>
</feature>
<keyword evidence="3" id="KW-1185">Reference proteome</keyword>
<reference evidence="2" key="2">
    <citation type="submission" date="2020-09" db="EMBL/GenBank/DDBJ databases">
        <authorList>
            <person name="Sun Q."/>
            <person name="Ohkuma M."/>
        </authorList>
    </citation>
    <scope>NUCLEOTIDE SEQUENCE</scope>
    <source>
        <strain evidence="2">JCM 4234</strain>
    </source>
</reference>
<organism evidence="2 3">
    <name type="scientific">Streptomyces griseoviridis</name>
    <dbReference type="NCBI Taxonomy" id="45398"/>
    <lineage>
        <taxon>Bacteria</taxon>
        <taxon>Bacillati</taxon>
        <taxon>Actinomycetota</taxon>
        <taxon>Actinomycetes</taxon>
        <taxon>Kitasatosporales</taxon>
        <taxon>Streptomycetaceae</taxon>
        <taxon>Streptomyces</taxon>
    </lineage>
</organism>
<dbReference type="Proteomes" id="UP000653493">
    <property type="component" value="Unassembled WGS sequence"/>
</dbReference>